<comment type="caution">
    <text evidence="8">The sequence shown here is derived from an EMBL/GenBank/DDBJ whole genome shotgun (WGS) entry which is preliminary data.</text>
</comment>
<dbReference type="CDD" id="cd11386">
    <property type="entry name" value="MCP_signal"/>
    <property type="match status" value="1"/>
</dbReference>
<feature type="transmembrane region" description="Helical" evidence="5">
    <location>
        <begin position="190"/>
        <end position="209"/>
    </location>
</feature>
<keyword evidence="4" id="KW-0807">Transducer</keyword>
<keyword evidence="5" id="KW-0812">Transmembrane</keyword>
<dbReference type="InterPro" id="IPR051310">
    <property type="entry name" value="MCP_chemotaxis"/>
</dbReference>
<dbReference type="SUPFAM" id="SSF58104">
    <property type="entry name" value="Methyl-accepting chemotaxis protein (MCP) signaling domain"/>
    <property type="match status" value="1"/>
</dbReference>
<keyword evidence="5" id="KW-1133">Transmembrane helix</keyword>
<dbReference type="SMART" id="SM00283">
    <property type="entry name" value="MA"/>
    <property type="match status" value="1"/>
</dbReference>
<evidence type="ECO:0000256" key="4">
    <source>
        <dbReference type="PROSITE-ProRule" id="PRU00284"/>
    </source>
</evidence>
<dbReference type="GO" id="GO:0007165">
    <property type="term" value="P:signal transduction"/>
    <property type="evidence" value="ECO:0007669"/>
    <property type="project" value="UniProtKB-KW"/>
</dbReference>
<sequence length="515" mass="54691">MRRFSIRLRMLGAIGVVLGLFALVGVAALVGGRHLSSLSEDFMHHSVAELRNATELRTRLGALRLHERNMLIDYEDGVAVLAHREKWQTEVAGLRKAFNALLEGEEDEDNPLARHALAEIDTYAKSTGELLSRIQDGAYDNARGADRMFARGRQHIEAVEADLDKIDTILTSEVEGTRASFDEQLQRTTMAFLAVLAAAVFIVVPLTLANSASITRPMVQAREVALAIADGDLTRRIDARGQDELAELLRALDQMQGGLGRIVGRVREASESIRMGSGEVASGNADLNQRTEQAASSLQQTASSMEELTGSVRHSADNAQQASGLAQAATGVASHGGEVVAQVVQTMNEINAASHRIADIIGVIDGIAFQTNILALNAAVEAARAGESGRGFAVVAGEVRSLAQRSADAAREIKRLIGASVEQVENGSRLVGEAGATMQDIVASVQRVNDIIGEISHAAAEQSRGIGQVNAAVTDLDRVTQQNAALVEQSTAAAEHLRGQASTLAEVVGSFRLPA</sequence>
<dbReference type="InterPro" id="IPR004090">
    <property type="entry name" value="Chemotax_Me-accpt_rcpt"/>
</dbReference>
<dbReference type="GO" id="GO:0005886">
    <property type="term" value="C:plasma membrane"/>
    <property type="evidence" value="ECO:0007669"/>
    <property type="project" value="TreeGrafter"/>
</dbReference>
<dbReference type="GO" id="GO:0006935">
    <property type="term" value="P:chemotaxis"/>
    <property type="evidence" value="ECO:0007669"/>
    <property type="project" value="InterPro"/>
</dbReference>
<dbReference type="EMBL" id="JAGQDE010000003">
    <property type="protein sequence ID" value="MBQ0958419.1"/>
    <property type="molecule type" value="Genomic_DNA"/>
</dbReference>
<dbReference type="PRINTS" id="PR00260">
    <property type="entry name" value="CHEMTRNSDUCR"/>
</dbReference>
<evidence type="ECO:0000256" key="1">
    <source>
        <dbReference type="ARBA" id="ARBA00004370"/>
    </source>
</evidence>
<dbReference type="AlphaFoldDB" id="A0A940YFK0"/>
<dbReference type="PROSITE" id="PS50885">
    <property type="entry name" value="HAMP"/>
    <property type="match status" value="1"/>
</dbReference>
<dbReference type="CDD" id="cd06225">
    <property type="entry name" value="HAMP"/>
    <property type="match status" value="1"/>
</dbReference>
<dbReference type="SMART" id="SM00304">
    <property type="entry name" value="HAMP"/>
    <property type="match status" value="1"/>
</dbReference>
<evidence type="ECO:0000256" key="2">
    <source>
        <dbReference type="ARBA" id="ARBA00022481"/>
    </source>
</evidence>
<keyword evidence="9" id="KW-1185">Reference proteome</keyword>
<organism evidence="8 9">
    <name type="scientific">Ideonella aquatica</name>
    <dbReference type="NCBI Taxonomy" id="2824119"/>
    <lineage>
        <taxon>Bacteria</taxon>
        <taxon>Pseudomonadati</taxon>
        <taxon>Pseudomonadota</taxon>
        <taxon>Betaproteobacteria</taxon>
        <taxon>Burkholderiales</taxon>
        <taxon>Sphaerotilaceae</taxon>
        <taxon>Ideonella</taxon>
    </lineage>
</organism>
<dbReference type="PANTHER" id="PTHR43531">
    <property type="entry name" value="PROTEIN ICFG"/>
    <property type="match status" value="1"/>
</dbReference>
<feature type="domain" description="Methyl-accepting transducer" evidence="6">
    <location>
        <begin position="269"/>
        <end position="498"/>
    </location>
</feature>
<gene>
    <name evidence="8" type="ORF">KAK06_05560</name>
</gene>
<dbReference type="InterPro" id="IPR004089">
    <property type="entry name" value="MCPsignal_dom"/>
</dbReference>
<name>A0A940YFK0_9BURK</name>
<dbReference type="FunFam" id="1.10.287.950:FF:000001">
    <property type="entry name" value="Methyl-accepting chemotaxis sensory transducer"/>
    <property type="match status" value="1"/>
</dbReference>
<reference evidence="8" key="1">
    <citation type="submission" date="2021-04" db="EMBL/GenBank/DDBJ databases">
        <title>The genome sequence of Ideonella sp. 4Y11.</title>
        <authorList>
            <person name="Liu Y."/>
        </authorList>
    </citation>
    <scope>NUCLEOTIDE SEQUENCE</scope>
    <source>
        <strain evidence="8">4Y11</strain>
    </source>
</reference>
<dbReference type="PANTHER" id="PTHR43531:SF14">
    <property type="entry name" value="METHYL-ACCEPTING CHEMOTAXIS PROTEIN I-RELATED"/>
    <property type="match status" value="1"/>
</dbReference>
<dbReference type="GO" id="GO:0004888">
    <property type="term" value="F:transmembrane signaling receptor activity"/>
    <property type="evidence" value="ECO:0007669"/>
    <property type="project" value="InterPro"/>
</dbReference>
<evidence type="ECO:0000259" key="7">
    <source>
        <dbReference type="PROSITE" id="PS50885"/>
    </source>
</evidence>
<dbReference type="Gene3D" id="1.10.287.950">
    <property type="entry name" value="Methyl-accepting chemotaxis protein"/>
    <property type="match status" value="1"/>
</dbReference>
<dbReference type="InterPro" id="IPR003660">
    <property type="entry name" value="HAMP_dom"/>
</dbReference>
<dbReference type="PROSITE" id="PS50111">
    <property type="entry name" value="CHEMOTAXIS_TRANSDUC_2"/>
    <property type="match status" value="1"/>
</dbReference>
<evidence type="ECO:0000256" key="3">
    <source>
        <dbReference type="ARBA" id="ARBA00029447"/>
    </source>
</evidence>
<evidence type="ECO:0000313" key="8">
    <source>
        <dbReference type="EMBL" id="MBQ0958419.1"/>
    </source>
</evidence>
<feature type="domain" description="HAMP" evidence="7">
    <location>
        <begin position="212"/>
        <end position="264"/>
    </location>
</feature>
<comment type="similarity">
    <text evidence="3">Belongs to the methyl-accepting chemotaxis (MCP) protein family.</text>
</comment>
<evidence type="ECO:0000259" key="6">
    <source>
        <dbReference type="PROSITE" id="PS50111"/>
    </source>
</evidence>
<comment type="subcellular location">
    <subcellularLocation>
        <location evidence="1">Membrane</location>
    </subcellularLocation>
</comment>
<dbReference type="Pfam" id="PF00672">
    <property type="entry name" value="HAMP"/>
    <property type="match status" value="1"/>
</dbReference>
<accession>A0A940YFK0</accession>
<evidence type="ECO:0000256" key="5">
    <source>
        <dbReference type="SAM" id="Phobius"/>
    </source>
</evidence>
<dbReference type="Proteomes" id="UP000678374">
    <property type="component" value="Unassembled WGS sequence"/>
</dbReference>
<keyword evidence="5" id="KW-0472">Membrane</keyword>
<dbReference type="Pfam" id="PF00015">
    <property type="entry name" value="MCPsignal"/>
    <property type="match status" value="1"/>
</dbReference>
<proteinExistence type="inferred from homology"/>
<evidence type="ECO:0000313" key="9">
    <source>
        <dbReference type="Proteomes" id="UP000678374"/>
    </source>
</evidence>
<keyword evidence="2" id="KW-0488">Methylation</keyword>
<protein>
    <submittedName>
        <fullName evidence="8">HAMP domain-containing protein</fullName>
    </submittedName>
</protein>